<dbReference type="OrthoDB" id="82438at2157"/>
<dbReference type="InParanoid" id="H1Z3P1"/>
<evidence type="ECO:0000313" key="1">
    <source>
        <dbReference type="EMBL" id="EHQ35640.1"/>
    </source>
</evidence>
<proteinExistence type="predicted"/>
<name>H1Z3P1_9EURY</name>
<gene>
    <name evidence="1" type="ORF">Metlim_1539</name>
</gene>
<dbReference type="PATRIC" id="fig|937775.9.peg.1742"/>
<organism evidence="1 2">
    <name type="scientific">Methanoplanus limicola DSM 2279</name>
    <dbReference type="NCBI Taxonomy" id="937775"/>
    <lineage>
        <taxon>Archaea</taxon>
        <taxon>Methanobacteriati</taxon>
        <taxon>Methanobacteriota</taxon>
        <taxon>Stenosarchaea group</taxon>
        <taxon>Methanomicrobia</taxon>
        <taxon>Methanomicrobiales</taxon>
        <taxon>Methanomicrobiaceae</taxon>
        <taxon>Methanoplanus</taxon>
    </lineage>
</organism>
<dbReference type="EMBL" id="CM001436">
    <property type="protein sequence ID" value="EHQ35640.1"/>
    <property type="molecule type" value="Genomic_DNA"/>
</dbReference>
<dbReference type="InterPro" id="IPR014060">
    <property type="entry name" value="PglZ"/>
</dbReference>
<dbReference type="AlphaFoldDB" id="H1Z3P1"/>
<accession>H1Z3P1</accession>
<dbReference type="Gene3D" id="3.40.720.10">
    <property type="entry name" value="Alkaline Phosphatase, subunit A"/>
    <property type="match status" value="1"/>
</dbReference>
<dbReference type="NCBIfam" id="TIGR02687">
    <property type="entry name" value="BREX-1 system phosphatase PglZ type A"/>
    <property type="match status" value="1"/>
</dbReference>
<protein>
    <submittedName>
        <fullName evidence="1">Uncharacterized protein</fullName>
    </submittedName>
</protein>
<keyword evidence="2" id="KW-1185">Reference proteome</keyword>
<reference evidence="1 2" key="1">
    <citation type="submission" date="2011-10" db="EMBL/GenBank/DDBJ databases">
        <title>The Improved High-Quality Draft genome of Methanoplanus limicola DSM 2279.</title>
        <authorList>
            <consortium name="US DOE Joint Genome Institute (JGI-PGF)"/>
            <person name="Lucas S."/>
            <person name="Copeland A."/>
            <person name="Lapidus A."/>
            <person name="Glavina del Rio T."/>
            <person name="Dalin E."/>
            <person name="Tice H."/>
            <person name="Bruce D."/>
            <person name="Goodwin L."/>
            <person name="Pitluck S."/>
            <person name="Peters L."/>
            <person name="Mikhailova N."/>
            <person name="Lu M."/>
            <person name="Kyrpides N."/>
            <person name="Mavromatis K."/>
            <person name="Ivanova N."/>
            <person name="Markowitz V."/>
            <person name="Cheng J.-F."/>
            <person name="Hugenholtz P."/>
            <person name="Woyke T."/>
            <person name="Wu D."/>
            <person name="Wirth R."/>
            <person name="Brambilla E.-M."/>
            <person name="Klenk H.-P."/>
            <person name="Eisen J.A."/>
        </authorList>
    </citation>
    <scope>NUCLEOTIDE SEQUENCE [LARGE SCALE GENOMIC DNA]</scope>
    <source>
        <strain evidence="1 2">DSM 2279</strain>
    </source>
</reference>
<evidence type="ECO:0000313" key="2">
    <source>
        <dbReference type="Proteomes" id="UP000005741"/>
    </source>
</evidence>
<sequence>MPIFSLEKTTDAILEKFSRPSDYGIRRIVFWYDRDTTAGEKDLEYITEALRQKKIKLHILKNNFYETKKLLEHDDLKSDFLIYSPQAERPYKENWLLDIQLYSGRFENSRISDLKTEIGIEGYRHDSFLEEQKKFFANKRRVAAFKKFYRNTWNEEDFISGIFAVLTGSNVIDENENIRTLLMNSLNEDENTVWQEILRYNLSDKFWERTGRHYGYYSEHPTLKKLFLSFLITHIDLNTELPLKTLKNYINHNRQSNECEIFISGWMNNSKDSWRFDEYCTNLLREDNSRLEAALTSELKKSKTESYISAESPDIIDKTIIRNIVGTITEGGRDYSRYLSWIEERKTKHYYQKFHDIYSALKYGIMLLSLSEETEKKGIHQENLNGLFTEYRKNYYLHDLYYRKFYLHYDRDSDKEILRNGIREIIEREYRRINEKILMKWSDLTESEMNGKWGIELIDNQSDFFTDHVSKIISRNERDKAAVIISDALRYEVAAELKEVLNTSTNGTIEMSAMAGCLPSYTKLGMASLLPHSNLEYRDELIFADGINTDGLSNREKILLAEERESIAFSFRDLWKLKTDEAREQLRGKRIIYIYHNSIDETGDKHSSQDDVFTAAESAINDIDAMVNRLSRNLNINNIIITADHGFIYSRDSLESADIVNTDTFDRDKWITSNKRFIISSEKTDLPNTHRFSLTINSGHEKPLYIYTPYADLRFRLSGGGRNFVHGGAALQEIVIPVLLYNHNKSLSDLDRKGIEYGTVGITVIEQNRKITGNPFRIRLFQTENVTDKREPLTCRIGLYDNSGNRVSDEKTVIADKSSDEPNERISEVILTMSSSTENGIYHLKAFKEDKNELYGDVFDIPVEVDLLITDDF</sequence>
<dbReference type="HOGENOM" id="CLU_017500_0_0_2"/>
<dbReference type="RefSeq" id="WP_004077395.1">
    <property type="nucleotide sequence ID" value="NZ_CM001436.1"/>
</dbReference>
<dbReference type="InterPro" id="IPR017850">
    <property type="entry name" value="Alkaline_phosphatase_core_sf"/>
</dbReference>
<dbReference type="Proteomes" id="UP000005741">
    <property type="component" value="Chromosome"/>
</dbReference>
<dbReference type="Pfam" id="PF08665">
    <property type="entry name" value="PglZ"/>
    <property type="match status" value="1"/>
</dbReference>
<dbReference type="SUPFAM" id="SSF53649">
    <property type="entry name" value="Alkaline phosphatase-like"/>
    <property type="match status" value="1"/>
</dbReference>
<dbReference type="STRING" id="937775.Metlim_1539"/>